<dbReference type="InterPro" id="IPR001375">
    <property type="entry name" value="Peptidase_S9_cat"/>
</dbReference>
<dbReference type="SUPFAM" id="SSF53474">
    <property type="entry name" value="alpha/beta-Hydrolases"/>
    <property type="match status" value="1"/>
</dbReference>
<dbReference type="SUPFAM" id="SSF82171">
    <property type="entry name" value="DPP6 N-terminal domain-like"/>
    <property type="match status" value="1"/>
</dbReference>
<dbReference type="GO" id="GO:0004252">
    <property type="term" value="F:serine-type endopeptidase activity"/>
    <property type="evidence" value="ECO:0007669"/>
    <property type="project" value="TreeGrafter"/>
</dbReference>
<dbReference type="Pfam" id="PF07676">
    <property type="entry name" value="PD40"/>
    <property type="match status" value="1"/>
</dbReference>
<keyword evidence="2" id="KW-0720">Serine protease</keyword>
<evidence type="ECO:0000313" key="5">
    <source>
        <dbReference type="EMBL" id="SDR13258.1"/>
    </source>
</evidence>
<evidence type="ECO:0000259" key="4">
    <source>
        <dbReference type="Pfam" id="PF00326"/>
    </source>
</evidence>
<evidence type="ECO:0000256" key="3">
    <source>
        <dbReference type="SAM" id="MobiDB-lite"/>
    </source>
</evidence>
<feature type="region of interest" description="Disordered" evidence="3">
    <location>
        <begin position="180"/>
        <end position="200"/>
    </location>
</feature>
<dbReference type="Proteomes" id="UP000181917">
    <property type="component" value="Unassembled WGS sequence"/>
</dbReference>
<organism evidence="5 6">
    <name type="scientific">Crystallibacter crystallopoietes</name>
    <dbReference type="NCBI Taxonomy" id="37928"/>
    <lineage>
        <taxon>Bacteria</taxon>
        <taxon>Bacillati</taxon>
        <taxon>Actinomycetota</taxon>
        <taxon>Actinomycetes</taxon>
        <taxon>Micrococcales</taxon>
        <taxon>Micrococcaceae</taxon>
        <taxon>Crystallibacter</taxon>
    </lineage>
</organism>
<gene>
    <name evidence="5" type="ORF">SAMN04489742_4121</name>
</gene>
<dbReference type="PANTHER" id="PTHR42776:SF4">
    <property type="entry name" value="ACYLAMINO-ACID-RELEASING ENZYME"/>
    <property type="match status" value="1"/>
</dbReference>
<keyword evidence="5" id="KW-0031">Aminopeptidase</keyword>
<name>A0A1H1GK48_9MICC</name>
<keyword evidence="5" id="KW-0645">Protease</keyword>
<dbReference type="Gene3D" id="2.120.10.30">
    <property type="entry name" value="TolB, C-terminal domain"/>
    <property type="match status" value="2"/>
</dbReference>
<feature type="region of interest" description="Disordered" evidence="3">
    <location>
        <begin position="675"/>
        <end position="695"/>
    </location>
</feature>
<protein>
    <submittedName>
        <fullName evidence="5">Dipeptidyl aminopeptidase/acylaminoacyl peptidase</fullName>
    </submittedName>
</protein>
<dbReference type="Pfam" id="PF00326">
    <property type="entry name" value="Peptidase_S9"/>
    <property type="match status" value="1"/>
</dbReference>
<evidence type="ECO:0000256" key="2">
    <source>
        <dbReference type="ARBA" id="ARBA00022825"/>
    </source>
</evidence>
<feature type="domain" description="Peptidase S9 prolyl oligopeptidase catalytic" evidence="4">
    <location>
        <begin position="467"/>
        <end position="671"/>
    </location>
</feature>
<dbReference type="KEGG" id="acry:AC20117_18775"/>
<keyword evidence="1" id="KW-0378">Hydrolase</keyword>
<dbReference type="InterPro" id="IPR011042">
    <property type="entry name" value="6-blade_b-propeller_TolB-like"/>
</dbReference>
<dbReference type="Gene3D" id="3.40.50.1820">
    <property type="entry name" value="alpha/beta hydrolase"/>
    <property type="match status" value="1"/>
</dbReference>
<dbReference type="InterPro" id="IPR011659">
    <property type="entry name" value="WD40"/>
</dbReference>
<dbReference type="GO" id="GO:0004177">
    <property type="term" value="F:aminopeptidase activity"/>
    <property type="evidence" value="ECO:0007669"/>
    <property type="project" value="UniProtKB-KW"/>
</dbReference>
<dbReference type="GO" id="GO:0006508">
    <property type="term" value="P:proteolysis"/>
    <property type="evidence" value="ECO:0007669"/>
    <property type="project" value="InterPro"/>
</dbReference>
<reference evidence="5 6" key="1">
    <citation type="submission" date="2016-10" db="EMBL/GenBank/DDBJ databases">
        <authorList>
            <person name="de Groot N.N."/>
        </authorList>
    </citation>
    <scope>NUCLEOTIDE SEQUENCE [LARGE SCALE GENOMIC DNA]</scope>
    <source>
        <strain evidence="5 6">DSM 20117</strain>
    </source>
</reference>
<proteinExistence type="predicted"/>
<dbReference type="RefSeq" id="WP_074702359.1">
    <property type="nucleotide sequence ID" value="NZ_CP018863.1"/>
</dbReference>
<accession>A0A1H1GK48</accession>
<dbReference type="InterPro" id="IPR029058">
    <property type="entry name" value="AB_hydrolase_fold"/>
</dbReference>
<sequence length="695" mass="74185">MKSEEIVLLNSVSAPAVHPEGNRAVASVIRPDFAGDAYVGQLWEIPLNDDGGMPRRLTRGFRDTAPKFAPDGGTLAFLRAAPGEAPQLFAVESRGGEPVQLTDRKLGVTGFAWSSDSASLVFAAPVPEEGRYGTVEGVGADAEDARLITGYKFRLNGAGYTNDKRAQLFRLAAPDLQAEPPITPVGRAKKQAEGEGRKFQSVPEPVQLTHGAADHQSPQFSADGGRIYFSASLHAEADSDLVSDIYSIDTDGLDLRKHTNLPDQPAQWISADLPAPSPDGRWLFFLGSELGESGTDFVARNTGLYVAPTDTSAPARRLTDAETIDLSATSGELVAVGDDAVVVLNSARGAVELLRLNAAGELQVLVDGRRQVTGTGSAGGSLVASFTDPGTAGDVGLVTPAGLHVVTDFSAALRAASPLAELREETFTAADGYPVHGWVLLPEGEGPHPVLLTIHGGPFAQYGWGLFDEAQVYVAAGYAVLMCNPRGAAGYGQAHGRAIKEAMGTVDLVDVLAFLEGAQEKYPQLDRDRMGVMGGSYGGYLTAWAISQDHRFAAAIIERGYLDPPSFVGSSDIGWFFSGEYTGTDEEGIRSQNPFAQIGNVGTPSLIIHSEEDLRCPLEQAHRYYVALKQRGVPAELLIFPGENHELSRTGTPWHRKQRFDEILRWWANYLPTARNQPGTPERSGEAAELEPAAG</sequence>
<evidence type="ECO:0000256" key="1">
    <source>
        <dbReference type="ARBA" id="ARBA00022801"/>
    </source>
</evidence>
<dbReference type="STRING" id="37928.SAMN04489742_4121"/>
<dbReference type="OrthoDB" id="262125at2"/>
<evidence type="ECO:0000313" key="6">
    <source>
        <dbReference type="Proteomes" id="UP000181917"/>
    </source>
</evidence>
<dbReference type="AlphaFoldDB" id="A0A1H1GK48"/>
<dbReference type="EMBL" id="FNKH01000002">
    <property type="protein sequence ID" value="SDR13258.1"/>
    <property type="molecule type" value="Genomic_DNA"/>
</dbReference>
<dbReference type="PANTHER" id="PTHR42776">
    <property type="entry name" value="SERINE PEPTIDASE S9 FAMILY MEMBER"/>
    <property type="match status" value="1"/>
</dbReference>
<keyword evidence="6" id="KW-1185">Reference proteome</keyword>